<proteinExistence type="predicted"/>
<feature type="compositionally biased region" description="Low complexity" evidence="1">
    <location>
        <begin position="45"/>
        <end position="57"/>
    </location>
</feature>
<evidence type="ECO:0000313" key="3">
    <source>
        <dbReference type="Proteomes" id="UP001152087"/>
    </source>
</evidence>
<keyword evidence="3" id="KW-1185">Reference proteome</keyword>
<evidence type="ECO:0000313" key="2">
    <source>
        <dbReference type="EMBL" id="KAJ4193231.1"/>
    </source>
</evidence>
<reference evidence="2" key="1">
    <citation type="submission" date="2022-09" db="EMBL/GenBank/DDBJ databases">
        <title>Fusarium specimens isolated from Avocado Roots.</title>
        <authorList>
            <person name="Stajich J."/>
            <person name="Roper C."/>
            <person name="Heimlech-Rivalta G."/>
        </authorList>
    </citation>
    <scope>NUCLEOTIDE SEQUENCE</scope>
    <source>
        <strain evidence="2">A02</strain>
    </source>
</reference>
<accession>A0A9W8V2T2</accession>
<sequence length="171" mass="18925">MPGLLGTPTLAKMTVDAVGRLWRRLKKSKKQGPEQGPEQDLHAFYSDSSDSIEYSDSNPDTLECFETIQGWVNGTSDTYDFFGAWRHPSEPSSVGKYERLSKQHETTDNQQVSFDGEVDLFCGVSVRGDLAEPVEAVEPTVPTVPVKPAKRGIKDVFKNVKAAFKQRNTSG</sequence>
<dbReference type="EMBL" id="JAOQAV010000006">
    <property type="protein sequence ID" value="KAJ4193231.1"/>
    <property type="molecule type" value="Genomic_DNA"/>
</dbReference>
<dbReference type="AlphaFoldDB" id="A0A9W8V2T2"/>
<evidence type="ECO:0000256" key="1">
    <source>
        <dbReference type="SAM" id="MobiDB-lite"/>
    </source>
</evidence>
<name>A0A9W8V2T2_9HYPO</name>
<feature type="region of interest" description="Disordered" evidence="1">
    <location>
        <begin position="26"/>
        <end position="57"/>
    </location>
</feature>
<organism evidence="2 3">
    <name type="scientific">Fusarium falciforme</name>
    <dbReference type="NCBI Taxonomy" id="195108"/>
    <lineage>
        <taxon>Eukaryota</taxon>
        <taxon>Fungi</taxon>
        <taxon>Dikarya</taxon>
        <taxon>Ascomycota</taxon>
        <taxon>Pezizomycotina</taxon>
        <taxon>Sordariomycetes</taxon>
        <taxon>Hypocreomycetidae</taxon>
        <taxon>Hypocreales</taxon>
        <taxon>Nectriaceae</taxon>
        <taxon>Fusarium</taxon>
        <taxon>Fusarium solani species complex</taxon>
    </lineage>
</organism>
<dbReference type="Proteomes" id="UP001152087">
    <property type="component" value="Unassembled WGS sequence"/>
</dbReference>
<protein>
    <submittedName>
        <fullName evidence="2">Uncharacterized protein</fullName>
    </submittedName>
</protein>
<gene>
    <name evidence="2" type="ORF">NW755_003224</name>
</gene>
<comment type="caution">
    <text evidence="2">The sequence shown here is derived from an EMBL/GenBank/DDBJ whole genome shotgun (WGS) entry which is preliminary data.</text>
</comment>